<dbReference type="Proteomes" id="UP000266677">
    <property type="component" value="Unassembled WGS sequence"/>
</dbReference>
<dbReference type="OrthoDB" id="4560877at2"/>
<dbReference type="EMBL" id="QZFU01000033">
    <property type="protein sequence ID" value="RJO71425.1"/>
    <property type="molecule type" value="Genomic_DNA"/>
</dbReference>
<sequence>MSVVPLRQARWHPDEHLIDAAIAGRVHSNDLATSDRAWLVAQLTHRGHPNDTIAAWLHCSRRTVQMARIDPIAVLTARLLAAEAAAEDARRQVRASQVTPAAMAQLLADRDRLRDSRAQLIDQLAEMRRRCDTPCPPQVLVIHPTRPHPRAAAADATLPLFQIGDPNCVS</sequence>
<gene>
    <name evidence="2" type="ORF">D5S18_24965</name>
</gene>
<dbReference type="AlphaFoldDB" id="A0A3A4KP03"/>
<comment type="caution">
    <text evidence="2">The sequence shown here is derived from an EMBL/GenBank/DDBJ whole genome shotgun (WGS) entry which is preliminary data.</text>
</comment>
<proteinExistence type="predicted"/>
<keyword evidence="1" id="KW-0175">Coiled coil</keyword>
<reference evidence="2 3" key="1">
    <citation type="submission" date="2018-09" db="EMBL/GenBank/DDBJ databases">
        <title>YIM PH21274 draft genome.</title>
        <authorList>
            <person name="Miao C."/>
        </authorList>
    </citation>
    <scope>NUCLEOTIDE SEQUENCE [LARGE SCALE GENOMIC DNA]</scope>
    <source>
        <strain evidence="2 3">YIM PH 21724</strain>
    </source>
</reference>
<dbReference type="RefSeq" id="WP_120043537.1">
    <property type="nucleotide sequence ID" value="NZ_QZFU01000033.1"/>
</dbReference>
<evidence type="ECO:0000313" key="3">
    <source>
        <dbReference type="Proteomes" id="UP000266677"/>
    </source>
</evidence>
<evidence type="ECO:0000313" key="2">
    <source>
        <dbReference type="EMBL" id="RJO71425.1"/>
    </source>
</evidence>
<feature type="coiled-coil region" evidence="1">
    <location>
        <begin position="72"/>
        <end position="130"/>
    </location>
</feature>
<protein>
    <submittedName>
        <fullName evidence="2">Uncharacterized protein</fullName>
    </submittedName>
</protein>
<accession>A0A3A4KP03</accession>
<evidence type="ECO:0000256" key="1">
    <source>
        <dbReference type="SAM" id="Coils"/>
    </source>
</evidence>
<keyword evidence="3" id="KW-1185">Reference proteome</keyword>
<name>A0A3A4KP03_9NOCA</name>
<organism evidence="2 3">
    <name type="scientific">Nocardia panacis</name>
    <dbReference type="NCBI Taxonomy" id="2340916"/>
    <lineage>
        <taxon>Bacteria</taxon>
        <taxon>Bacillati</taxon>
        <taxon>Actinomycetota</taxon>
        <taxon>Actinomycetes</taxon>
        <taxon>Mycobacteriales</taxon>
        <taxon>Nocardiaceae</taxon>
        <taxon>Nocardia</taxon>
    </lineage>
</organism>